<dbReference type="EMBL" id="CP091508">
    <property type="protein sequence ID" value="UOO82472.1"/>
    <property type="molecule type" value="Genomic_DNA"/>
</dbReference>
<dbReference type="Proteomes" id="UP000829817">
    <property type="component" value="Chromosome"/>
</dbReference>
<dbReference type="Gene3D" id="6.10.290.10">
    <property type="match status" value="1"/>
</dbReference>
<protein>
    <recommendedName>
        <fullName evidence="3">DUF4376 domain-containing protein</fullName>
    </recommendedName>
</protein>
<evidence type="ECO:0008006" key="3">
    <source>
        <dbReference type="Google" id="ProtNLM"/>
    </source>
</evidence>
<organism evidence="1 2">
    <name type="scientific">Uruburuella testudinis</name>
    <dbReference type="NCBI Taxonomy" id="1282863"/>
    <lineage>
        <taxon>Bacteria</taxon>
        <taxon>Pseudomonadati</taxon>
        <taxon>Pseudomonadota</taxon>
        <taxon>Betaproteobacteria</taxon>
        <taxon>Neisseriales</taxon>
        <taxon>Neisseriaceae</taxon>
        <taxon>Uruburuella</taxon>
    </lineage>
</organism>
<gene>
    <name evidence="1" type="ORF">LVJ83_03105</name>
</gene>
<sequence>MKTLNDVKKSLINLGFNQGFDLTDPKISKDIVHEQGQMRWFKDYTSEGDWDNEFKEDINNFLHYMDEYQIAINENNFKIASDALCMAMIYAGNLSLNFDAIKTDISTLLRADYKTNDFPWPLLNNE</sequence>
<keyword evidence="2" id="KW-1185">Reference proteome</keyword>
<name>A0ABY4DTV7_9NEIS</name>
<reference evidence="1 2" key="1">
    <citation type="journal article" date="2022" name="Res Sq">
        <title>Evolution of multicellular longitudinally dividing oral cavity symbionts (Neisseriaceae).</title>
        <authorList>
            <person name="Nyongesa S."/>
            <person name="Weber P."/>
            <person name="Bernet E."/>
            <person name="Pullido F."/>
            <person name="Nieckarz M."/>
            <person name="Delaby M."/>
            <person name="Nieves C."/>
            <person name="Viehboeck T."/>
            <person name="Krause N."/>
            <person name="Rivera-Millot A."/>
            <person name="Nakamura A."/>
            <person name="Vischer N."/>
            <person name="VanNieuwenhze M."/>
            <person name="Brun Y."/>
            <person name="Cava F."/>
            <person name="Bulgheresi S."/>
            <person name="Veyrier F."/>
        </authorList>
    </citation>
    <scope>NUCLEOTIDE SEQUENCE [LARGE SCALE GENOMIC DNA]</scope>
    <source>
        <strain evidence="1 2">CCUG 63373m</strain>
    </source>
</reference>
<proteinExistence type="predicted"/>
<dbReference type="InterPro" id="IPR049276">
    <property type="entry name" value="DUF6853"/>
</dbReference>
<accession>A0ABY4DTV7</accession>
<dbReference type="Pfam" id="PF21593">
    <property type="entry name" value="DUF6853"/>
    <property type="match status" value="1"/>
</dbReference>
<evidence type="ECO:0000313" key="1">
    <source>
        <dbReference type="EMBL" id="UOO82472.1"/>
    </source>
</evidence>
<evidence type="ECO:0000313" key="2">
    <source>
        <dbReference type="Proteomes" id="UP000829817"/>
    </source>
</evidence>
<dbReference type="RefSeq" id="WP_244786211.1">
    <property type="nucleotide sequence ID" value="NZ_CP091508.1"/>
</dbReference>